<feature type="transmembrane region" description="Helical" evidence="7">
    <location>
        <begin position="113"/>
        <end position="135"/>
    </location>
</feature>
<proteinExistence type="inferred from homology"/>
<dbReference type="Pfam" id="PF07681">
    <property type="entry name" value="DoxX"/>
    <property type="match status" value="1"/>
</dbReference>
<dbReference type="InterPro" id="IPR051907">
    <property type="entry name" value="DoxX-like_oxidoreductase"/>
</dbReference>
<evidence type="ECO:0000256" key="6">
    <source>
        <dbReference type="ARBA" id="ARBA00023136"/>
    </source>
</evidence>
<comment type="similarity">
    <text evidence="2">Belongs to the DoxX family.</text>
</comment>
<dbReference type="PANTHER" id="PTHR33452:SF1">
    <property type="entry name" value="INNER MEMBRANE PROTEIN YPHA-RELATED"/>
    <property type="match status" value="1"/>
</dbReference>
<dbReference type="Proteomes" id="UP000254893">
    <property type="component" value="Unassembled WGS sequence"/>
</dbReference>
<feature type="transmembrane region" description="Helical" evidence="7">
    <location>
        <begin position="55"/>
        <end position="76"/>
    </location>
</feature>
<evidence type="ECO:0000256" key="4">
    <source>
        <dbReference type="ARBA" id="ARBA00022692"/>
    </source>
</evidence>
<keyword evidence="6 7" id="KW-0472">Membrane</keyword>
<evidence type="ECO:0000256" key="5">
    <source>
        <dbReference type="ARBA" id="ARBA00022989"/>
    </source>
</evidence>
<dbReference type="EMBL" id="UGYW01000002">
    <property type="protein sequence ID" value="SUJ27840.1"/>
    <property type="molecule type" value="Genomic_DNA"/>
</dbReference>
<evidence type="ECO:0000256" key="2">
    <source>
        <dbReference type="ARBA" id="ARBA00006679"/>
    </source>
</evidence>
<dbReference type="InterPro" id="IPR032808">
    <property type="entry name" value="DoxX"/>
</dbReference>
<dbReference type="PANTHER" id="PTHR33452">
    <property type="entry name" value="OXIDOREDUCTASE CATD-RELATED"/>
    <property type="match status" value="1"/>
</dbReference>
<sequence>MNLISKIEHWGDAHHPRWLDVLRIALGIVIFAKGVSFIMDTDSVSRLIQKTNFQLSIWSAVHYVAFAHLVGGLFIALGLSTRIAVAFQIPILLGAVFFVNITDGFSFLNSEFWFSLIILILLIVFFIVGSGTYSLDNAMNKPGYLRKI</sequence>
<evidence type="ECO:0000313" key="8">
    <source>
        <dbReference type="EMBL" id="SUJ27840.1"/>
    </source>
</evidence>
<feature type="transmembrane region" description="Helical" evidence="7">
    <location>
        <begin position="83"/>
        <end position="101"/>
    </location>
</feature>
<comment type="subcellular location">
    <subcellularLocation>
        <location evidence="1">Cell membrane</location>
        <topology evidence="1">Multi-pass membrane protein</topology>
    </subcellularLocation>
</comment>
<dbReference type="GO" id="GO:0005886">
    <property type="term" value="C:plasma membrane"/>
    <property type="evidence" value="ECO:0007669"/>
    <property type="project" value="UniProtKB-SubCell"/>
</dbReference>
<dbReference type="AlphaFoldDB" id="A0A380CS49"/>
<evidence type="ECO:0000313" key="9">
    <source>
        <dbReference type="Proteomes" id="UP000254893"/>
    </source>
</evidence>
<feature type="transmembrane region" description="Helical" evidence="7">
    <location>
        <begin position="21"/>
        <end position="39"/>
    </location>
</feature>
<name>A0A380CS49_SPHSI</name>
<dbReference type="RefSeq" id="WP_115171528.1">
    <property type="nucleotide sequence ID" value="NZ_UGYW01000002.1"/>
</dbReference>
<gene>
    <name evidence="8" type="ORF">NCTC11388_04226</name>
</gene>
<evidence type="ECO:0000256" key="1">
    <source>
        <dbReference type="ARBA" id="ARBA00004651"/>
    </source>
</evidence>
<evidence type="ECO:0000256" key="3">
    <source>
        <dbReference type="ARBA" id="ARBA00022475"/>
    </source>
</evidence>
<protein>
    <submittedName>
        <fullName evidence="8">DoxX</fullName>
    </submittedName>
</protein>
<organism evidence="8 9">
    <name type="scientific">Sphingobacterium spiritivorum</name>
    <name type="common">Flavobacterium spiritivorum</name>
    <dbReference type="NCBI Taxonomy" id="258"/>
    <lineage>
        <taxon>Bacteria</taxon>
        <taxon>Pseudomonadati</taxon>
        <taxon>Bacteroidota</taxon>
        <taxon>Sphingobacteriia</taxon>
        <taxon>Sphingobacteriales</taxon>
        <taxon>Sphingobacteriaceae</taxon>
        <taxon>Sphingobacterium</taxon>
    </lineage>
</organism>
<keyword evidence="4 7" id="KW-0812">Transmembrane</keyword>
<evidence type="ECO:0000256" key="7">
    <source>
        <dbReference type="SAM" id="Phobius"/>
    </source>
</evidence>
<keyword evidence="5 7" id="KW-1133">Transmembrane helix</keyword>
<keyword evidence="3" id="KW-1003">Cell membrane</keyword>
<accession>A0A380CS49</accession>
<reference evidence="8 9" key="1">
    <citation type="submission" date="2018-06" db="EMBL/GenBank/DDBJ databases">
        <authorList>
            <consortium name="Pathogen Informatics"/>
            <person name="Doyle S."/>
        </authorList>
    </citation>
    <scope>NUCLEOTIDE SEQUENCE [LARGE SCALE GENOMIC DNA]</scope>
    <source>
        <strain evidence="8 9">NCTC11388</strain>
    </source>
</reference>